<gene>
    <name evidence="1" type="ORF">MILVUS5_LOCUS36849</name>
</gene>
<keyword evidence="2" id="KW-1185">Reference proteome</keyword>
<evidence type="ECO:0000313" key="2">
    <source>
        <dbReference type="Proteomes" id="UP001177021"/>
    </source>
</evidence>
<reference evidence="1" key="1">
    <citation type="submission" date="2023-10" db="EMBL/GenBank/DDBJ databases">
        <authorList>
            <person name="Rodriguez Cubillos JULIANA M."/>
            <person name="De Vega J."/>
        </authorList>
    </citation>
    <scope>NUCLEOTIDE SEQUENCE</scope>
</reference>
<dbReference type="Proteomes" id="UP001177021">
    <property type="component" value="Unassembled WGS sequence"/>
</dbReference>
<comment type="caution">
    <text evidence="1">The sequence shown here is derived from an EMBL/GenBank/DDBJ whole genome shotgun (WGS) entry which is preliminary data.</text>
</comment>
<name>A0ACB0LY57_TRIPR</name>
<evidence type="ECO:0000313" key="1">
    <source>
        <dbReference type="EMBL" id="CAJ2673358.1"/>
    </source>
</evidence>
<protein>
    <submittedName>
        <fullName evidence="1">Uncharacterized protein</fullName>
    </submittedName>
</protein>
<sequence>MDYLISTVEKVSGYAFELIRRQASYLIFYKRNFDTLETNVEGLKNERERILHLIDEERRNGKLIERDVENWLEKVNEVIERANKLQNDPRRANVRCFTNLILRHKLSRNATKIDKDVQAQEKGKFDRVGYRPPLDDDIAATSSSTEDCENYETRKSLKNDIVKALGDLSSCNIGVYGLGGVGKTTLVEELIKLIANQHKLFHKVVITHVSKNPDIKTIQGEIADLLGLQFNEETILGRAHRLRQRIKMEKSILVILDDIWTVLDLKKVGIPFGNEHNGCKLLMTCRNQDVLLQMDVPKDFTFKIELMSENETWSLFQLEVGDVIKDRNLKDTAYQIAQKCEGLPLMVVTVARAMRNKRDVQSWEYALTKLQSNDDNNEMKGVTSALELSYESLESDEMRDLFLLFALLLGNDAKYFLQLAKGLGMLKHSNTMADARNKLYTIIKSLEATCLLEVKTGGKIQMHDFVRDFATSKARRDKHVFIRKQSNDDWATKDFLKRCTQMVVDTIPTDMFPQTFDCPNIKFFCLTCLNRSLEVPDNFFERMGSLTVLDLTSLNFSSLPISFWFLTNLQTLCLDFCILENMDAIEGLKNLQILRIRKSSMIKLPSAIGKLTQLRMLDLSDSGIEVFPSNILSSLTKLEELYMGNTSINWEDVNSMVNNEKVSIVELQKLPNLTSLELQIRETCMLPRNLRLMFEKLKHFKIAIGDVWEWADIKDETLKTLMLKLDTNIHLQYEIKALIKGVENLYLDDVDGIQNLLYNLSADGFPLLKHLLVQNNANMKHIVNSKERNQIHACFPILETLILHNLKNMEHICHGPLSITSFGSLSVIKVKNCVQLKYLFSFTMAKGLSKLSKIEVFHCNLMKEIVLGDNNSSANNDITNEKIEFPLLCSLTLEYMETLDNFFSCYLTHSKTKQNHQGLEPYVSTPFFNAQVAFPNLHTLKLNSLLNLSKIWDDNNHSMYNLTSLIVDNCVGLKYLFSSSLVASFKNLTNLEISNCPVMEEIISKDERDIALKEVHFCKLEKIILKNMDKLKTIWHHEFETLKMLQVNKCSKIVVVFPSSMQKSYNKLEMLEVTDCGLVEEIFELIRFKESSSIEEDTTTHLKEISIDELPKLKKIWSVDPQGILSFQNLMNVQVNSCASLEYLLPLSVAIHCSLLSKLYIKYCGNMKEIVAEEKESSVNATPIFEFNQLSTLILLKLVRLKGFFAKNHTLACPSLKIIDVYSCPKLILYRTLSTRSSNIRDDKVSVSTHQPLFIVEEVIPNLEELKIDGEEANMILQVQNSSGLFTKITYLELCYFRNDDTVLFHHSLLENVPNLESLFVTQCYFKKLFQDEWRTHTQIKALSLNLLPNLEHICKGGSQIEFLQLLWVNNCSSLINLLPYSATFSHLVHMEIICCNGLKYLLTSPTTTQSLVKLSTLKIKECNSLEEIIVTGGEENIHITFISLKILMLECLPSLNRFGSSKCFFKFPLLEVVVVRECPRMNVFSEGYTSTPYLQKVQIAENDQQWFWRGNLNDTISNMFEDKVAFSMFKYLALSDYPELKDLWYGELDRNVFCNLKHLVVKKCDFLSHVLFPSNVMQVLYGLEELEVTDCDSLEAVFDVEGMKSKDTLVKKQSTQLKKLTLSSLPKLKHIWNEDPHEIINFGNLCTLKVSTCQSLSYIFSLPLCEDLQHLEMLQIELCEIEQIVAMEEGSMVHSFNFPKLIELKLFNLTKLTSFYRGKYTLDCPSLKDLDVFRCGAFNHLDLFSIEKLSRNLEKLTINDTNLLEISNQENIFQKVEILTLEYCLDVTPTNFLNEYSHSIFPNLDTFQVYLSSFETLFPTTTSYLSMQILKQIKNLYLYGSMLKHIWQEDFPLDHPLLQDLHELFVTNSPSLISLVPSSTSFTNLTSLLVVNCKELNYLITSSTAKSLIQLTTLSISNCEKMLNIVKINDEKADQEDIIFQNLEAMEFLSLSTLRSFCNGNQTFIFPSLLWLAVKECPQMGIFSSGVTVAPYLNEIKVGEGTIRWKDDINTTIQHLFHEKLIYLALSDYPEMKDLWYGQVDQNLFCNLKHLVVNKCDFLSHVLFPSNVMQVLYGLEELEVTDCDSLEAVFDVEGIKSKDTLVKKQSTQLKKLTLSSLPKLKHIWNEDPHEIINFGNLCTLKVSTCQSLSYIFSLPLCEDLQHLEMLEIELCEIEQIVAMEEGSMVHSFNFPKLNELTLSCLTNLTSFYRGKHSLDCPSLKDLNVYGCDAFNHLDMFSIEKLSCNLEKLAINCTELLEILNQENIFQKVQTLYFHYFDETPTTFLNEYFHTIFPNLDTFQVRDSYYETLFPTTTGYLSMQISKQINILMVFELKMLKHIWQEDFPLDHPLLANLHELYVRNCPSLISLAPSSTSFTNLTCLGVDNCNELYYLITSLTAKSLIQLATLIISNCEKMSDVVKIDDEKADQEDIIFQNLGGMQLTSLSSLGSFCNGNQTFVFPSLTTLNVEECPQMEIFSSGVTVAPRLRGIKVGEETLRWKDDINTTIQHLFQEKEVQRSNALNEIIISSHLQDDELGGQDGIDTDQKE</sequence>
<accession>A0ACB0LY57</accession>
<organism evidence="1 2">
    <name type="scientific">Trifolium pratense</name>
    <name type="common">Red clover</name>
    <dbReference type="NCBI Taxonomy" id="57577"/>
    <lineage>
        <taxon>Eukaryota</taxon>
        <taxon>Viridiplantae</taxon>
        <taxon>Streptophyta</taxon>
        <taxon>Embryophyta</taxon>
        <taxon>Tracheophyta</taxon>
        <taxon>Spermatophyta</taxon>
        <taxon>Magnoliopsida</taxon>
        <taxon>eudicotyledons</taxon>
        <taxon>Gunneridae</taxon>
        <taxon>Pentapetalae</taxon>
        <taxon>rosids</taxon>
        <taxon>fabids</taxon>
        <taxon>Fabales</taxon>
        <taxon>Fabaceae</taxon>
        <taxon>Papilionoideae</taxon>
        <taxon>50 kb inversion clade</taxon>
        <taxon>NPAAA clade</taxon>
        <taxon>Hologalegina</taxon>
        <taxon>IRL clade</taxon>
        <taxon>Trifolieae</taxon>
        <taxon>Trifolium</taxon>
    </lineage>
</organism>
<dbReference type="EMBL" id="CASHSV030000716">
    <property type="protein sequence ID" value="CAJ2673358.1"/>
    <property type="molecule type" value="Genomic_DNA"/>
</dbReference>
<proteinExistence type="predicted"/>